<dbReference type="EMBL" id="JAKLTY010000021">
    <property type="protein sequence ID" value="MCG2630461.1"/>
    <property type="molecule type" value="Genomic_DNA"/>
</dbReference>
<reference evidence="1" key="1">
    <citation type="submission" date="2022-01" db="EMBL/GenBank/DDBJ databases">
        <title>Genome sequnece data of strain Bradyrhizobium sp. nov.</title>
        <authorList>
            <person name="Zhang J."/>
        </authorList>
    </citation>
    <scope>NUCLEOTIDE SEQUENCE</scope>
    <source>
        <strain evidence="1">WYCCWR 13023</strain>
    </source>
</reference>
<name>A0A9X1REJ3_9BRAD</name>
<evidence type="ECO:0000313" key="2">
    <source>
        <dbReference type="Proteomes" id="UP001139054"/>
    </source>
</evidence>
<dbReference type="Proteomes" id="UP001139054">
    <property type="component" value="Unassembled WGS sequence"/>
</dbReference>
<proteinExistence type="predicted"/>
<feature type="non-terminal residue" evidence="1">
    <location>
        <position position="1"/>
    </location>
</feature>
<evidence type="ECO:0000313" key="1">
    <source>
        <dbReference type="EMBL" id="MCG2630461.1"/>
    </source>
</evidence>
<comment type="caution">
    <text evidence="1">The sequence shown here is derived from an EMBL/GenBank/DDBJ whole genome shotgun (WGS) entry which is preliminary data.</text>
</comment>
<accession>A0A9X1REJ3</accession>
<dbReference type="RefSeq" id="WP_237891367.1">
    <property type="nucleotide sequence ID" value="NZ_JAKLTY010000021.1"/>
</dbReference>
<sequence>CLGAFWTPVSSACGASLSPASKNLHRSRHLGASSLIIVFGNIWQFLETSAHRRVIAIKVELGVLGEYLFRSNDGSYFIGRVKVNDMQLLAIAFPGDFVHLHAGLKLESHNLPLKSHARPDTTSQMGHKQKVLIALKHFRQGTYLTLRFIHSSSSTGEAVAPSPPADLTSSLFLAAYFCEE</sequence>
<protein>
    <submittedName>
        <fullName evidence="1">Uncharacterized protein</fullName>
    </submittedName>
</protein>
<organism evidence="1 2">
    <name type="scientific">Bradyrhizobium zhengyangense</name>
    <dbReference type="NCBI Taxonomy" id="2911009"/>
    <lineage>
        <taxon>Bacteria</taxon>
        <taxon>Pseudomonadati</taxon>
        <taxon>Pseudomonadota</taxon>
        <taxon>Alphaproteobacteria</taxon>
        <taxon>Hyphomicrobiales</taxon>
        <taxon>Nitrobacteraceae</taxon>
        <taxon>Bradyrhizobium</taxon>
    </lineage>
</organism>
<gene>
    <name evidence="1" type="ORF">L6654_27900</name>
</gene>
<dbReference type="AlphaFoldDB" id="A0A9X1REJ3"/>